<organism evidence="1 2">
    <name type="scientific">Nakamurella alba</name>
    <dbReference type="NCBI Taxonomy" id="2665158"/>
    <lineage>
        <taxon>Bacteria</taxon>
        <taxon>Bacillati</taxon>
        <taxon>Actinomycetota</taxon>
        <taxon>Actinomycetes</taxon>
        <taxon>Nakamurellales</taxon>
        <taxon>Nakamurellaceae</taxon>
        <taxon>Nakamurella</taxon>
    </lineage>
</organism>
<dbReference type="RefSeq" id="WP_154769117.1">
    <property type="nucleotide sequence ID" value="NZ_WLYK01000005.1"/>
</dbReference>
<accession>A0A7K1FM69</accession>
<dbReference type="Proteomes" id="UP000460221">
    <property type="component" value="Unassembled WGS sequence"/>
</dbReference>
<dbReference type="AlphaFoldDB" id="A0A7K1FM69"/>
<keyword evidence="2" id="KW-1185">Reference proteome</keyword>
<name>A0A7K1FM69_9ACTN</name>
<sequence>MRFADTRTGAVLPKARLRPGASVTVPFSGYYDIPGRYVKAVTAAVSVVNPTTSGTLAVAMPTAPTKRAVIVNFAAGRSSSSSTVLPVSNGQTVLTNNSPGTIDLVLDVTGYYLGNNPQEVAGAFGRIEPVRLLDTRAGNGAPRTRVAPGGTVAVTLAGRGTIPRTGVAAVTAAVSVVAPTGTGTLSLAAADAPGRRAVVLNFTAGRSITTTANLPLSPGGRVLLTNTSNGTLDLVADATGWFLAGRAGGRGTYEPIDPARLLDTRTGNGIPKLRIPARASVLAYLPGRGGIPPAGVATVTAGVSVVAPAAGGTLVVTPHLAPDRDPRDGPLDPVTILQFTAGQSFSGSALLPIGAGSGVVLTNRSAGPIDLVVDAYGYTLLNGRGGLPYGWNAPDPLGDMITGLTDVSCDLPVGPDQRIHHVCTVVAQGGGAVEYDNGVATRFDNIPARSVGCGPSCIAIGDGVWSQFDGERWTDPEELPGGLTYDQIDCWNSAHCLAVSAAKYANYDTGWFDLWRGPDTFQARSAGVITDMSCGLYDDNCLAAGTRRSAAGTVGTVTLISKGTAVSPALVVSDLGGLEAVSCVSARPRGEFCVATGTVVSATTGAPTNRSFATYLVDGVWTLPTVLDSRIGRIRDISCAATNFCTAVDERAGVTIFDGSDWGTPTFLGVQNGPGAHAVHCSTSGQACAVINGNDDTITTSVWPY</sequence>
<comment type="caution">
    <text evidence="1">The sequence shown here is derived from an EMBL/GenBank/DDBJ whole genome shotgun (WGS) entry which is preliminary data.</text>
</comment>
<protein>
    <submittedName>
        <fullName evidence="1">Uncharacterized protein</fullName>
    </submittedName>
</protein>
<evidence type="ECO:0000313" key="1">
    <source>
        <dbReference type="EMBL" id="MTD15160.1"/>
    </source>
</evidence>
<dbReference type="EMBL" id="WLYK01000005">
    <property type="protein sequence ID" value="MTD15160.1"/>
    <property type="molecule type" value="Genomic_DNA"/>
</dbReference>
<evidence type="ECO:0000313" key="2">
    <source>
        <dbReference type="Proteomes" id="UP000460221"/>
    </source>
</evidence>
<gene>
    <name evidence="1" type="ORF">GIS00_14545</name>
</gene>
<proteinExistence type="predicted"/>
<reference evidence="1 2" key="1">
    <citation type="submission" date="2019-11" db="EMBL/GenBank/DDBJ databases">
        <authorList>
            <person name="Jiang L.-Q."/>
        </authorList>
    </citation>
    <scope>NUCLEOTIDE SEQUENCE [LARGE SCALE GENOMIC DNA]</scope>
    <source>
        <strain evidence="1 2">YIM 132087</strain>
    </source>
</reference>